<dbReference type="RefSeq" id="WP_154940557.1">
    <property type="nucleotide sequence ID" value="NZ_VIXA01000002.1"/>
</dbReference>
<dbReference type="OrthoDB" id="9772207at2"/>
<gene>
    <name evidence="3" type="ORF">FHX75_12881</name>
</gene>
<keyword evidence="2" id="KW-0812">Transmembrane</keyword>
<comment type="caution">
    <text evidence="3">The sequence shown here is derived from an EMBL/GenBank/DDBJ whole genome shotgun (WGS) entry which is preliminary data.</text>
</comment>
<protein>
    <submittedName>
        <fullName evidence="3">Uncharacterized protein</fullName>
    </submittedName>
</protein>
<name>A0A561WES4_9ACTN</name>
<keyword evidence="4" id="KW-1185">Reference proteome</keyword>
<dbReference type="EMBL" id="VIXA01000002">
    <property type="protein sequence ID" value="TWG22358.1"/>
    <property type="molecule type" value="Genomic_DNA"/>
</dbReference>
<organism evidence="3 4">
    <name type="scientific">Micromonospora palomenae</name>
    <dbReference type="NCBI Taxonomy" id="1461247"/>
    <lineage>
        <taxon>Bacteria</taxon>
        <taxon>Bacillati</taxon>
        <taxon>Actinomycetota</taxon>
        <taxon>Actinomycetes</taxon>
        <taxon>Micromonosporales</taxon>
        <taxon>Micromonosporaceae</taxon>
        <taxon>Micromonospora</taxon>
    </lineage>
</organism>
<evidence type="ECO:0000313" key="3">
    <source>
        <dbReference type="EMBL" id="TWG22358.1"/>
    </source>
</evidence>
<sequence length="83" mass="8938">MDDRYRQLPPRIEPRYETQPVSEPPPLPAVEETVGLTAAGQVQDISRFAEGMTRSGPTRGNGAVLAVLIVLAVLVIVSALWLG</sequence>
<feature type="transmembrane region" description="Helical" evidence="2">
    <location>
        <begin position="62"/>
        <end position="82"/>
    </location>
</feature>
<feature type="compositionally biased region" description="Basic and acidic residues" evidence="1">
    <location>
        <begin position="1"/>
        <end position="16"/>
    </location>
</feature>
<evidence type="ECO:0000256" key="2">
    <source>
        <dbReference type="SAM" id="Phobius"/>
    </source>
</evidence>
<proteinExistence type="predicted"/>
<keyword evidence="2" id="KW-1133">Transmembrane helix</keyword>
<reference evidence="3 4" key="1">
    <citation type="submission" date="2019-06" db="EMBL/GenBank/DDBJ databases">
        <title>Sequencing the genomes of 1000 actinobacteria strains.</title>
        <authorList>
            <person name="Klenk H.-P."/>
        </authorList>
    </citation>
    <scope>NUCLEOTIDE SEQUENCE [LARGE SCALE GENOMIC DNA]</scope>
    <source>
        <strain evidence="3 4">DSM 102131</strain>
    </source>
</reference>
<dbReference type="AlphaFoldDB" id="A0A561WES4"/>
<accession>A0A561WES4</accession>
<evidence type="ECO:0000256" key="1">
    <source>
        <dbReference type="SAM" id="MobiDB-lite"/>
    </source>
</evidence>
<dbReference type="Proteomes" id="UP000319927">
    <property type="component" value="Unassembled WGS sequence"/>
</dbReference>
<evidence type="ECO:0000313" key="4">
    <source>
        <dbReference type="Proteomes" id="UP000319927"/>
    </source>
</evidence>
<feature type="region of interest" description="Disordered" evidence="1">
    <location>
        <begin position="1"/>
        <end position="28"/>
    </location>
</feature>
<keyword evidence="2" id="KW-0472">Membrane</keyword>